<reference evidence="7 8" key="4">
    <citation type="submission" date="2017-09" db="EMBL/GenBank/DDBJ databases">
        <title>Tripartite evolution among Lactobacillus johnsonii, Lactobacillus taiwanensis, Lactobacillus reuteri and their rodent host.</title>
        <authorList>
            <person name="Wang T."/>
            <person name="Knowles S."/>
            <person name="Cheng C."/>
        </authorList>
    </citation>
    <scope>NUCLEOTIDE SEQUENCE [LARGE SCALE GENOMIC DNA]</scope>
    <source>
        <strain evidence="4 8">105n</strain>
        <strain evidence="3 7">114h</strain>
    </source>
</reference>
<reference evidence="2 6" key="1">
    <citation type="submission" date="2014-06" db="EMBL/GenBank/DDBJ databases">
        <title>Genetic determinant of reutericyclin biosynthesis of Lactobacillus reuteri.</title>
        <authorList>
            <person name="Lin X."/>
            <person name="Duar R."/>
            <person name="Walter J."/>
            <person name="Gaenzle M."/>
        </authorList>
    </citation>
    <scope>NUCLEOTIDE SEQUENCE [LARGE SCALE GENOMIC DNA]</scope>
    <source>
        <strain evidence="2 6">LTH2584</strain>
    </source>
</reference>
<feature type="domain" description="Core" evidence="1">
    <location>
        <begin position="4"/>
        <end position="115"/>
    </location>
</feature>
<dbReference type="EMBL" id="QAZN01000006">
    <property type="protein sequence ID" value="PTV04170.1"/>
    <property type="molecule type" value="Genomic_DNA"/>
</dbReference>
<evidence type="ECO:0000313" key="2">
    <source>
        <dbReference type="EMBL" id="KEK15568.1"/>
    </source>
</evidence>
<dbReference type="Proteomes" id="UP000216681">
    <property type="component" value="Unassembled WGS sequence"/>
</dbReference>
<evidence type="ECO:0000313" key="5">
    <source>
        <dbReference type="EMBL" id="PTV04170.1"/>
    </source>
</evidence>
<proteinExistence type="predicted"/>
<protein>
    <submittedName>
        <fullName evidence="3">Iron-sulfur cluster biosynthesis family protein</fullName>
    </submittedName>
</protein>
<evidence type="ECO:0000313" key="3">
    <source>
        <dbReference type="EMBL" id="OYS69156.1"/>
    </source>
</evidence>
<evidence type="ECO:0000313" key="6">
    <source>
        <dbReference type="Proteomes" id="UP000027731"/>
    </source>
</evidence>
<evidence type="ECO:0000313" key="9">
    <source>
        <dbReference type="Proteomes" id="UP000244083"/>
    </source>
</evidence>
<dbReference type="Gene3D" id="2.60.300.12">
    <property type="entry name" value="HesB-like domain"/>
    <property type="match status" value="1"/>
</dbReference>
<evidence type="ECO:0000313" key="7">
    <source>
        <dbReference type="Proteomes" id="UP000215747"/>
    </source>
</evidence>
<reference evidence="3" key="3">
    <citation type="submission" date="2017-05" db="EMBL/GenBank/DDBJ databases">
        <authorList>
            <person name="Song R."/>
            <person name="Chenine A.L."/>
            <person name="Ruprecht R.M."/>
        </authorList>
    </citation>
    <scope>NUCLEOTIDE SEQUENCE [LARGE SCALE GENOMIC DNA]</scope>
    <source>
        <strain evidence="3">114h</strain>
    </source>
</reference>
<name>A0A073JMI3_LIMRT</name>
<dbReference type="EMBL" id="NGPX01000008">
    <property type="protein sequence ID" value="OYS95398.1"/>
    <property type="molecule type" value="Genomic_DNA"/>
</dbReference>
<dbReference type="Proteomes" id="UP000027731">
    <property type="component" value="Unassembled WGS sequence"/>
</dbReference>
<dbReference type="Pfam" id="PF01521">
    <property type="entry name" value="Fe-S_biosyn"/>
    <property type="match status" value="1"/>
</dbReference>
<evidence type="ECO:0000313" key="4">
    <source>
        <dbReference type="EMBL" id="OYS95398.1"/>
    </source>
</evidence>
<dbReference type="RefSeq" id="WP_035153987.1">
    <property type="nucleotide sequence ID" value="NZ_JAJGTF010000075.1"/>
</dbReference>
<organism evidence="2 6">
    <name type="scientific">Limosilactobacillus reuteri</name>
    <name type="common">Lactobacillus reuteri</name>
    <dbReference type="NCBI Taxonomy" id="1598"/>
    <lineage>
        <taxon>Bacteria</taxon>
        <taxon>Bacillati</taxon>
        <taxon>Bacillota</taxon>
        <taxon>Bacilli</taxon>
        <taxon>Lactobacillales</taxon>
        <taxon>Lactobacillaceae</taxon>
        <taxon>Limosilactobacillus</taxon>
    </lineage>
</organism>
<dbReference type="PATRIC" id="fig|1598.90.peg.891"/>
<dbReference type="Proteomes" id="UP000215747">
    <property type="component" value="Unassembled WGS sequence"/>
</dbReference>
<reference evidence="7 8" key="2">
    <citation type="submission" date="2017-05" db="EMBL/GenBank/DDBJ databases">
        <authorList>
            <person name="Lin X.B."/>
            <person name="Stothard P."/>
            <person name="Tasseva G."/>
            <person name="Walter J."/>
        </authorList>
    </citation>
    <scope>NUCLEOTIDE SEQUENCE [LARGE SCALE GENOMIC DNA]</scope>
    <source>
        <strain evidence="4 8">105n</strain>
        <strain evidence="7">114h</strain>
    </source>
</reference>
<dbReference type="EMBL" id="JOSX01000013">
    <property type="protein sequence ID" value="KEK15568.1"/>
    <property type="molecule type" value="Genomic_DNA"/>
</dbReference>
<dbReference type="AlphaFoldDB" id="A0A073JMI3"/>
<dbReference type="SUPFAM" id="SSF89360">
    <property type="entry name" value="HesB-like domain"/>
    <property type="match status" value="1"/>
</dbReference>
<sequence>MKTLFVTDEAKKRIAKYISPDKRIVLDFDDGVGPFSAVGNCNLDANYKLIFVNKDIELTDFDERVSSNIGDIYIKSEWYASAQFEDQMELRFDPKHIALPLVSPTKILTGNVEVLNISKPIKVEYTKTHDC</sequence>
<dbReference type="InterPro" id="IPR000361">
    <property type="entry name" value="ATAP_core_dom"/>
</dbReference>
<gene>
    <name evidence="3" type="ORF">CBF96_05825</name>
    <name evidence="4" type="ORF">CBG15_01785</name>
    <name evidence="5" type="ORF">DB325_05080</name>
    <name evidence="2" type="ORF">LR3_07295</name>
</gene>
<evidence type="ECO:0000313" key="8">
    <source>
        <dbReference type="Proteomes" id="UP000216681"/>
    </source>
</evidence>
<comment type="caution">
    <text evidence="2">The sequence shown here is derived from an EMBL/GenBank/DDBJ whole genome shotgun (WGS) entry which is preliminary data.</text>
</comment>
<reference evidence="5" key="5">
    <citation type="journal article" date="2018" name="Genome Announc.">
        <title>Fifty-Six Draft Genome Sequences of 10 Lactobacillus Species from 22 Commercial Dietary Supplements.</title>
        <authorList>
            <person name="Gangiredla J."/>
            <person name="Barnaba T.J."/>
            <person name="Mammel M.K."/>
            <person name="Lacher D.W."/>
            <person name="Elkins C.A."/>
            <person name="Lampel K.A."/>
            <person name="Whitehouse C.A."/>
            <person name="Tartera C."/>
        </authorList>
    </citation>
    <scope>NUCLEOTIDE SEQUENCE</scope>
    <source>
        <strain evidence="5">DS12_10</strain>
    </source>
</reference>
<dbReference type="EMBL" id="NGPL01000030">
    <property type="protein sequence ID" value="OYS69156.1"/>
    <property type="molecule type" value="Genomic_DNA"/>
</dbReference>
<accession>A0A073JMI3</accession>
<evidence type="ECO:0000259" key="1">
    <source>
        <dbReference type="Pfam" id="PF01521"/>
    </source>
</evidence>
<dbReference type="InterPro" id="IPR035903">
    <property type="entry name" value="HesB-like_dom_sf"/>
</dbReference>
<dbReference type="Proteomes" id="UP000244083">
    <property type="component" value="Unassembled WGS sequence"/>
</dbReference>
<reference evidence="9" key="6">
    <citation type="submission" date="2018-04" db="EMBL/GenBank/DDBJ databases">
        <title>Draft Genome Sequences of 10 Lactobacillus Species from 22 Commercial Probiotic Products.</title>
        <authorList>
            <person name="Gangiredla J."/>
            <person name="Barnaba T.J."/>
            <person name="Mammel M.K."/>
            <person name="Lacher D.W."/>
            <person name="Elkins C.A."/>
            <person name="Lampel K.A."/>
            <person name="Whitehouse C.A."/>
            <person name="Tartera C."/>
        </authorList>
    </citation>
    <scope>NUCLEOTIDE SEQUENCE [LARGE SCALE GENOMIC DNA]</scope>
    <source>
        <strain evidence="9">DS12_10</strain>
    </source>
</reference>